<keyword evidence="1" id="KW-0812">Transmembrane</keyword>
<feature type="transmembrane region" description="Helical" evidence="1">
    <location>
        <begin position="247"/>
        <end position="268"/>
    </location>
</feature>
<keyword evidence="1" id="KW-0472">Membrane</keyword>
<keyword evidence="3" id="KW-1185">Reference proteome</keyword>
<feature type="transmembrane region" description="Helical" evidence="1">
    <location>
        <begin position="214"/>
        <end position="235"/>
    </location>
</feature>
<evidence type="ECO:0000313" key="3">
    <source>
        <dbReference type="Proteomes" id="UP000587527"/>
    </source>
</evidence>
<comment type="caution">
    <text evidence="2">The sequence shown here is derived from an EMBL/GenBank/DDBJ whole genome shotgun (WGS) entry which is preliminary data.</text>
</comment>
<evidence type="ECO:0000313" key="2">
    <source>
        <dbReference type="EMBL" id="MBB5868169.1"/>
    </source>
</evidence>
<reference evidence="2 3" key="1">
    <citation type="submission" date="2020-08" db="EMBL/GenBank/DDBJ databases">
        <title>Sequencing the genomes of 1000 actinobacteria strains.</title>
        <authorList>
            <person name="Klenk H.-P."/>
        </authorList>
    </citation>
    <scope>NUCLEOTIDE SEQUENCE [LARGE SCALE GENOMIC DNA]</scope>
    <source>
        <strain evidence="2 3">DSM 45362</strain>
    </source>
</reference>
<name>A0A841BLU9_9ACTN</name>
<feature type="transmembrane region" description="Helical" evidence="1">
    <location>
        <begin position="52"/>
        <end position="76"/>
    </location>
</feature>
<dbReference type="AlphaFoldDB" id="A0A841BLU9"/>
<dbReference type="InterPro" id="IPR023606">
    <property type="entry name" value="CoA-Trfase_III_dom_1_sf"/>
</dbReference>
<gene>
    <name evidence="2" type="ORF">F4553_001548</name>
</gene>
<feature type="transmembrane region" description="Helical" evidence="1">
    <location>
        <begin position="123"/>
        <end position="144"/>
    </location>
</feature>
<protein>
    <recommendedName>
        <fullName evidence="4">Guanylate cyclase domain-containing protein</fullName>
    </recommendedName>
</protein>
<proteinExistence type="predicted"/>
<evidence type="ECO:0000256" key="1">
    <source>
        <dbReference type="SAM" id="Phobius"/>
    </source>
</evidence>
<dbReference type="RefSeq" id="WP_184833901.1">
    <property type="nucleotide sequence ID" value="NZ_JACHMN010000002.1"/>
</dbReference>
<dbReference type="EMBL" id="JACHMN010000002">
    <property type="protein sequence ID" value="MBB5868169.1"/>
    <property type="molecule type" value="Genomic_DNA"/>
</dbReference>
<dbReference type="SUPFAM" id="SSF89796">
    <property type="entry name" value="CoA-transferase family III (CaiB/BaiF)"/>
    <property type="match status" value="1"/>
</dbReference>
<organism evidence="2 3">
    <name type="scientific">Allocatelliglobosispora scoriae</name>
    <dbReference type="NCBI Taxonomy" id="643052"/>
    <lineage>
        <taxon>Bacteria</taxon>
        <taxon>Bacillati</taxon>
        <taxon>Actinomycetota</taxon>
        <taxon>Actinomycetes</taxon>
        <taxon>Micromonosporales</taxon>
        <taxon>Micromonosporaceae</taxon>
        <taxon>Allocatelliglobosispora</taxon>
    </lineage>
</organism>
<dbReference type="Proteomes" id="UP000587527">
    <property type="component" value="Unassembled WGS sequence"/>
</dbReference>
<sequence>MSSGATPLALFARSVLRSRIQLAVLATCTVVPVVAIAVAFPAEATDILRELYALLVAYVFAFEVAGLVALGIVTLLNDRLHRVDRQLKRASDKDYWTASALPLAVISLTGVLAGLRIYETDEFLGLVTIISSVGVVFAAAYERLKARRPKGWRRHHYLSQLFGTWLALSPHESDVRTQREMIRTLARVEKASLRLERMTRARSVWAEVDRRSPWLIAACVVFALIGSVGIITGLVTHYPYDRATGSFWLATAVHLVYEALFPVVFLLWSRLERRGSVDTLRDLSSQAGRLLRRHDIEPRSESAIRIGFSVDAEGYSKRLVPQMETAQDRIAALVGLVLADLGLGLHHTDHQNTGDGMNVFLPPHLEPKRVLPLLLNSWKTRLTLDNRQPGDRLRLRVAVSIGPVSTTELGFGGRTIIEQSRMLDSPALRQALTDHPEIDLAVLVSAELYKWVVGEGHPGLVPAQFRQIRVTAKEFDAMAWLWVTA</sequence>
<feature type="transmembrane region" description="Helical" evidence="1">
    <location>
        <begin position="20"/>
        <end position="40"/>
    </location>
</feature>
<keyword evidence="1" id="KW-1133">Transmembrane helix</keyword>
<evidence type="ECO:0008006" key="4">
    <source>
        <dbReference type="Google" id="ProtNLM"/>
    </source>
</evidence>
<feature type="transmembrane region" description="Helical" evidence="1">
    <location>
        <begin position="96"/>
        <end position="117"/>
    </location>
</feature>
<accession>A0A841BLU9</accession>